<dbReference type="EMBL" id="CM035426">
    <property type="protein sequence ID" value="KAH7314984.1"/>
    <property type="molecule type" value="Genomic_DNA"/>
</dbReference>
<evidence type="ECO:0000256" key="11">
    <source>
        <dbReference type="ARBA" id="ARBA00022989"/>
    </source>
</evidence>
<evidence type="ECO:0000256" key="13">
    <source>
        <dbReference type="ARBA" id="ARBA00023180"/>
    </source>
</evidence>
<dbReference type="AlphaFoldDB" id="A0A8T2SBB6"/>
<dbReference type="PROSITE" id="PS50011">
    <property type="entry name" value="PROTEIN_KINASE_DOM"/>
    <property type="match status" value="1"/>
</dbReference>
<dbReference type="Gene3D" id="3.30.200.20">
    <property type="entry name" value="Phosphorylase Kinase, domain 1"/>
    <property type="match status" value="1"/>
</dbReference>
<dbReference type="FunFam" id="2.60.120.430:FF:000007">
    <property type="entry name" value="FERONIA receptor-like kinase"/>
    <property type="match status" value="1"/>
</dbReference>
<keyword evidence="12 19" id="KW-0472">Membrane</keyword>
<evidence type="ECO:0000256" key="10">
    <source>
        <dbReference type="ARBA" id="ARBA00022840"/>
    </source>
</evidence>
<dbReference type="OMA" id="CAYISIE"/>
<feature type="transmembrane region" description="Helical" evidence="19">
    <location>
        <begin position="42"/>
        <end position="64"/>
    </location>
</feature>
<evidence type="ECO:0000256" key="12">
    <source>
        <dbReference type="ARBA" id="ARBA00023136"/>
    </source>
</evidence>
<keyword evidence="4" id="KW-0723">Serine/threonine-protein kinase</keyword>
<comment type="catalytic activity">
    <reaction evidence="16">
        <text>L-seryl-[protein] + ATP = O-phospho-L-seryl-[protein] + ADP + H(+)</text>
        <dbReference type="Rhea" id="RHEA:17989"/>
        <dbReference type="Rhea" id="RHEA-COMP:9863"/>
        <dbReference type="Rhea" id="RHEA-COMP:11604"/>
        <dbReference type="ChEBI" id="CHEBI:15378"/>
        <dbReference type="ChEBI" id="CHEBI:29999"/>
        <dbReference type="ChEBI" id="CHEBI:30616"/>
        <dbReference type="ChEBI" id="CHEBI:83421"/>
        <dbReference type="ChEBI" id="CHEBI:456216"/>
        <dbReference type="EC" id="2.7.11.1"/>
    </reaction>
</comment>
<dbReference type="CDD" id="cd14066">
    <property type="entry name" value="STKc_IRAK"/>
    <property type="match status" value="1"/>
</dbReference>
<dbReference type="PROSITE" id="PS00108">
    <property type="entry name" value="PROTEIN_KINASE_ST"/>
    <property type="match status" value="1"/>
</dbReference>
<keyword evidence="6 19" id="KW-0812">Transmembrane</keyword>
<feature type="compositionally biased region" description="Polar residues" evidence="18">
    <location>
        <begin position="928"/>
        <end position="945"/>
    </location>
</feature>
<dbReference type="Gene3D" id="1.10.510.10">
    <property type="entry name" value="Transferase(Phosphotransferase) domain 1"/>
    <property type="match status" value="1"/>
</dbReference>
<keyword evidence="3" id="KW-1003">Cell membrane</keyword>
<sequence length="959" mass="106027">MGELLGICACIPIKECAANERTLYLPGQMDMNVQFVLCWMSSWAFAICAYISIEVLLLITGFCICQVKMDLIKVLTLLLVLALASKTPYTEGASFALIDKYLIDCGSISDHSEDSDGRVWVGDGSASGLIYLAGNSASVEASTDIQNPNLPDRVPFLSARIFETPFSYTFNVTPGRHWLRLYFYPFAFSRYDPRLAFVTVSVASVVLIKNMNISREIEAQNYAYLMREFSINVASPPLSVSFSLGQVNGSFIMLNGIEVVSMPDDLFAKSIKRVDLSVKITPGMDSTALQTMYRLNVGGQTVKAPNDDLFRLWMGSDEEFILTAATGVTDLASPDRVIGYVNNKTYAAPQAVYRTARSMTNDDSVNINSNLTWSFSVDPDPDFMYYIRLHFCEFVYGQQNMRAFDIFINSYLVEHAFDVYAQAMVLSDDQDGKDKGFFMDYAVSLPSNVTWDESNIVITLHPTNFTQPMKFNALLNGLEMFKLNDSSGNLQGPLPPLSSGISLPEKSSSHRVLKPQIIGAAVGVAGLLSLLIVGCLWCTCRPKKEKNKGSSQTWLPLPLYGSSDDTRSFLSKGSSASAKSNAGSYASSTPSHLCRHFTFEEISSMTNNFDEGKVLGVGGFGKVYEGVLEDGTKVAVKRGSTHSGQGVAEFQTEVELLSKLRHHHLVSLVGHCEDKKEMILVYDCMANGPLRDHLYGTGLPHLSWKQRLEICIGAARGLHYLHTGSAQGIIHRDVKTTNILLDEKFVAKVSDFGLSKTGPHLDETHVSTAVKGSFGYLDPEYFRRQQLTEKSDVYSFGVVLMEVLCARPVINPSLPRDEINLAEWAMKCLKKGMLDQIIDPYLLGNISRASLNRFAETAERCLQERGIDRPTMGDVLWNLESCLQLHKSSLEKSLDECKPGILDLPIQVVELSKLDDSFQVKPKDNNESHSNTKVNTSVSEDSNSSISAVFSQLVNPQGR</sequence>
<feature type="domain" description="Protein kinase" evidence="20">
    <location>
        <begin position="609"/>
        <end position="883"/>
    </location>
</feature>
<evidence type="ECO:0000256" key="7">
    <source>
        <dbReference type="ARBA" id="ARBA00022729"/>
    </source>
</evidence>
<dbReference type="InterPro" id="IPR001245">
    <property type="entry name" value="Ser-Thr/Tyr_kinase_cat_dom"/>
</dbReference>
<dbReference type="InterPro" id="IPR011009">
    <property type="entry name" value="Kinase-like_dom_sf"/>
</dbReference>
<gene>
    <name evidence="21" type="ORF">KP509_21G029600</name>
</gene>
<evidence type="ECO:0000256" key="8">
    <source>
        <dbReference type="ARBA" id="ARBA00022741"/>
    </source>
</evidence>
<protein>
    <recommendedName>
        <fullName evidence="2">non-specific serine/threonine protein kinase</fullName>
        <ecNumber evidence="2">2.7.11.1</ecNumber>
    </recommendedName>
</protein>
<dbReference type="SMART" id="SM00220">
    <property type="entry name" value="S_TKc"/>
    <property type="match status" value="1"/>
</dbReference>
<keyword evidence="8 17" id="KW-0547">Nucleotide-binding</keyword>
<dbReference type="GO" id="GO:0004674">
    <property type="term" value="F:protein serine/threonine kinase activity"/>
    <property type="evidence" value="ECO:0007669"/>
    <property type="project" value="UniProtKB-KW"/>
</dbReference>
<dbReference type="InterPro" id="IPR000719">
    <property type="entry name" value="Prot_kinase_dom"/>
</dbReference>
<evidence type="ECO:0000256" key="5">
    <source>
        <dbReference type="ARBA" id="ARBA00022679"/>
    </source>
</evidence>
<dbReference type="GO" id="GO:0005524">
    <property type="term" value="F:ATP binding"/>
    <property type="evidence" value="ECO:0007669"/>
    <property type="project" value="UniProtKB-UniRule"/>
</dbReference>
<dbReference type="InterPro" id="IPR008271">
    <property type="entry name" value="Ser/Thr_kinase_AS"/>
</dbReference>
<keyword evidence="13" id="KW-0325">Glycoprotein</keyword>
<dbReference type="InterPro" id="IPR024788">
    <property type="entry name" value="Malectin-like_Carb-bd_dom"/>
</dbReference>
<evidence type="ECO:0000256" key="17">
    <source>
        <dbReference type="PROSITE-ProRule" id="PRU10141"/>
    </source>
</evidence>
<evidence type="ECO:0000256" key="4">
    <source>
        <dbReference type="ARBA" id="ARBA00022527"/>
    </source>
</evidence>
<evidence type="ECO:0000256" key="1">
    <source>
        <dbReference type="ARBA" id="ARBA00004251"/>
    </source>
</evidence>
<feature type="binding site" evidence="17">
    <location>
        <position position="637"/>
    </location>
    <ligand>
        <name>ATP</name>
        <dbReference type="ChEBI" id="CHEBI:30616"/>
    </ligand>
</feature>
<dbReference type="SUPFAM" id="SSF56112">
    <property type="entry name" value="Protein kinase-like (PK-like)"/>
    <property type="match status" value="1"/>
</dbReference>
<evidence type="ECO:0000256" key="15">
    <source>
        <dbReference type="ARBA" id="ARBA00047899"/>
    </source>
</evidence>
<evidence type="ECO:0000313" key="22">
    <source>
        <dbReference type="Proteomes" id="UP000825935"/>
    </source>
</evidence>
<evidence type="ECO:0000256" key="6">
    <source>
        <dbReference type="ARBA" id="ARBA00022692"/>
    </source>
</evidence>
<keyword evidence="10 17" id="KW-0067">ATP-binding</keyword>
<evidence type="ECO:0000313" key="21">
    <source>
        <dbReference type="EMBL" id="KAH7314984.1"/>
    </source>
</evidence>
<dbReference type="OrthoDB" id="1903759at2759"/>
<keyword evidence="11 19" id="KW-1133">Transmembrane helix</keyword>
<dbReference type="Pfam" id="PF07714">
    <property type="entry name" value="PK_Tyr_Ser-Thr"/>
    <property type="match status" value="1"/>
</dbReference>
<dbReference type="Proteomes" id="UP000825935">
    <property type="component" value="Chromosome 21"/>
</dbReference>
<keyword evidence="5" id="KW-0808">Transferase</keyword>
<dbReference type="GO" id="GO:0005886">
    <property type="term" value="C:plasma membrane"/>
    <property type="evidence" value="ECO:0007669"/>
    <property type="project" value="UniProtKB-SubCell"/>
</dbReference>
<feature type="region of interest" description="Disordered" evidence="18">
    <location>
        <begin position="919"/>
        <end position="945"/>
    </location>
</feature>
<keyword evidence="14" id="KW-0278">Fertilization</keyword>
<evidence type="ECO:0000256" key="18">
    <source>
        <dbReference type="SAM" id="MobiDB-lite"/>
    </source>
</evidence>
<dbReference type="GO" id="GO:0007338">
    <property type="term" value="P:single fertilization"/>
    <property type="evidence" value="ECO:0007669"/>
    <property type="project" value="UniProtKB-KW"/>
</dbReference>
<keyword evidence="22" id="KW-1185">Reference proteome</keyword>
<dbReference type="Pfam" id="PF12819">
    <property type="entry name" value="Malectin_like"/>
    <property type="match status" value="1"/>
</dbReference>
<proteinExistence type="predicted"/>
<keyword evidence="7" id="KW-0732">Signal</keyword>
<dbReference type="InterPro" id="IPR017441">
    <property type="entry name" value="Protein_kinase_ATP_BS"/>
</dbReference>
<comment type="subcellular location">
    <subcellularLocation>
        <location evidence="1">Cell membrane</location>
        <topology evidence="1">Single-pass type I membrane protein</topology>
    </subcellularLocation>
</comment>
<accession>A0A8T2SBB6</accession>
<dbReference type="Gene3D" id="2.60.120.430">
    <property type="entry name" value="Galactose-binding lectin"/>
    <property type="match status" value="2"/>
</dbReference>
<name>A0A8T2SBB6_CERRI</name>
<dbReference type="PANTHER" id="PTHR45631">
    <property type="entry name" value="OS07G0107800 PROTEIN-RELATED"/>
    <property type="match status" value="1"/>
</dbReference>
<evidence type="ECO:0000256" key="19">
    <source>
        <dbReference type="SAM" id="Phobius"/>
    </source>
</evidence>
<dbReference type="FunFam" id="1.10.510.10:FF:000058">
    <property type="entry name" value="Receptor-like protein kinase FERONIA"/>
    <property type="match status" value="1"/>
</dbReference>
<keyword evidence="9" id="KW-0418">Kinase</keyword>
<reference evidence="21" key="1">
    <citation type="submission" date="2021-08" db="EMBL/GenBank/DDBJ databases">
        <title>WGS assembly of Ceratopteris richardii.</title>
        <authorList>
            <person name="Marchant D.B."/>
            <person name="Chen G."/>
            <person name="Jenkins J."/>
            <person name="Shu S."/>
            <person name="Leebens-Mack J."/>
            <person name="Grimwood J."/>
            <person name="Schmutz J."/>
            <person name="Soltis P."/>
            <person name="Soltis D."/>
            <person name="Chen Z.-H."/>
        </authorList>
    </citation>
    <scope>NUCLEOTIDE SEQUENCE</scope>
    <source>
        <strain evidence="21">Whitten #5841</strain>
        <tissue evidence="21">Leaf</tissue>
    </source>
</reference>
<dbReference type="FunFam" id="2.60.120.430:FF:000003">
    <property type="entry name" value="FERONIA receptor-like kinase"/>
    <property type="match status" value="1"/>
</dbReference>
<comment type="catalytic activity">
    <reaction evidence="15">
        <text>L-threonyl-[protein] + ATP = O-phospho-L-threonyl-[protein] + ADP + H(+)</text>
        <dbReference type="Rhea" id="RHEA:46608"/>
        <dbReference type="Rhea" id="RHEA-COMP:11060"/>
        <dbReference type="Rhea" id="RHEA-COMP:11605"/>
        <dbReference type="ChEBI" id="CHEBI:15378"/>
        <dbReference type="ChEBI" id="CHEBI:30013"/>
        <dbReference type="ChEBI" id="CHEBI:30616"/>
        <dbReference type="ChEBI" id="CHEBI:61977"/>
        <dbReference type="ChEBI" id="CHEBI:456216"/>
        <dbReference type="EC" id="2.7.11.1"/>
    </reaction>
</comment>
<dbReference type="FunFam" id="3.30.200.20:FF:000039">
    <property type="entry name" value="receptor-like protein kinase FERONIA"/>
    <property type="match status" value="1"/>
</dbReference>
<evidence type="ECO:0000256" key="16">
    <source>
        <dbReference type="ARBA" id="ARBA00048679"/>
    </source>
</evidence>
<evidence type="ECO:0000256" key="2">
    <source>
        <dbReference type="ARBA" id="ARBA00012513"/>
    </source>
</evidence>
<evidence type="ECO:0000256" key="9">
    <source>
        <dbReference type="ARBA" id="ARBA00022777"/>
    </source>
</evidence>
<dbReference type="EC" id="2.7.11.1" evidence="2"/>
<evidence type="ECO:0000256" key="3">
    <source>
        <dbReference type="ARBA" id="ARBA00022475"/>
    </source>
</evidence>
<dbReference type="PROSITE" id="PS00107">
    <property type="entry name" value="PROTEIN_KINASE_ATP"/>
    <property type="match status" value="1"/>
</dbReference>
<comment type="caution">
    <text evidence="21">The sequence shown here is derived from an EMBL/GenBank/DDBJ whole genome shotgun (WGS) entry which is preliminary data.</text>
</comment>
<evidence type="ECO:0000256" key="14">
    <source>
        <dbReference type="ARBA" id="ARBA00023279"/>
    </source>
</evidence>
<organism evidence="21 22">
    <name type="scientific">Ceratopteris richardii</name>
    <name type="common">Triangle waterfern</name>
    <dbReference type="NCBI Taxonomy" id="49495"/>
    <lineage>
        <taxon>Eukaryota</taxon>
        <taxon>Viridiplantae</taxon>
        <taxon>Streptophyta</taxon>
        <taxon>Embryophyta</taxon>
        <taxon>Tracheophyta</taxon>
        <taxon>Polypodiopsida</taxon>
        <taxon>Polypodiidae</taxon>
        <taxon>Polypodiales</taxon>
        <taxon>Pteridineae</taxon>
        <taxon>Pteridaceae</taxon>
        <taxon>Parkerioideae</taxon>
        <taxon>Ceratopteris</taxon>
    </lineage>
</organism>
<evidence type="ECO:0000259" key="20">
    <source>
        <dbReference type="PROSITE" id="PS50011"/>
    </source>
</evidence>
<feature type="transmembrane region" description="Helical" evidence="19">
    <location>
        <begin position="71"/>
        <end position="89"/>
    </location>
</feature>